<dbReference type="PANTHER" id="PTHR38042">
    <property type="entry name" value="UROPORPHYRINOGEN-III SYNTHASE, CHLOROPLASTIC"/>
    <property type="match status" value="1"/>
</dbReference>
<sequence>MVYFIGTQEFTGVENIVLSEIRFCDFCVNLYEFDCLIISSKNALKALMQSDFDINWDINLYTVGFKSAKLAKELGFKNVKYPSKAYGENLAYEFLNEFKNKKCLYLRAKKISSSLDEILLNSNINLTQKIVYENIPLNSQNISLNHPAVFVFSAPSSVDNFLKFYELKTEDKIVVIGEKTAKKLKHFKNLYICQEQDLNSCINLAKSLDF</sequence>
<dbReference type="UniPathway" id="UPA00251">
    <property type="reaction ID" value="UER00320"/>
</dbReference>
<evidence type="ECO:0000313" key="11">
    <source>
        <dbReference type="EMBL" id="TXE89268.1"/>
    </source>
</evidence>
<proteinExistence type="inferred from homology"/>
<comment type="catalytic activity">
    <reaction evidence="8 9">
        <text>hydroxymethylbilane = uroporphyrinogen III + H2O</text>
        <dbReference type="Rhea" id="RHEA:18965"/>
        <dbReference type="ChEBI" id="CHEBI:15377"/>
        <dbReference type="ChEBI" id="CHEBI:57308"/>
        <dbReference type="ChEBI" id="CHEBI:57845"/>
        <dbReference type="EC" id="4.2.1.75"/>
    </reaction>
</comment>
<evidence type="ECO:0000256" key="1">
    <source>
        <dbReference type="ARBA" id="ARBA00004772"/>
    </source>
</evidence>
<comment type="similarity">
    <text evidence="2 9">Belongs to the uroporphyrinogen-III synthase family.</text>
</comment>
<dbReference type="Pfam" id="PF02602">
    <property type="entry name" value="HEM4"/>
    <property type="match status" value="1"/>
</dbReference>
<evidence type="ECO:0000256" key="8">
    <source>
        <dbReference type="ARBA" id="ARBA00048617"/>
    </source>
</evidence>
<name>A0A5C7E6D9_9BACT</name>
<keyword evidence="5 9" id="KW-0627">Porphyrin biosynthesis</keyword>
<evidence type="ECO:0000259" key="10">
    <source>
        <dbReference type="Pfam" id="PF02602"/>
    </source>
</evidence>
<dbReference type="EMBL" id="VOWJ01000013">
    <property type="protein sequence ID" value="TXE89268.1"/>
    <property type="molecule type" value="Genomic_DNA"/>
</dbReference>
<dbReference type="GO" id="GO:0006782">
    <property type="term" value="P:protoporphyrinogen IX biosynthetic process"/>
    <property type="evidence" value="ECO:0007669"/>
    <property type="project" value="UniProtKB-UniRule"/>
</dbReference>
<dbReference type="InterPro" id="IPR036108">
    <property type="entry name" value="4pyrrol_syn_uPrphyn_synt_sf"/>
</dbReference>
<dbReference type="EC" id="4.2.1.75" evidence="3 9"/>
<evidence type="ECO:0000256" key="2">
    <source>
        <dbReference type="ARBA" id="ARBA00008133"/>
    </source>
</evidence>
<dbReference type="SUPFAM" id="SSF69618">
    <property type="entry name" value="HemD-like"/>
    <property type="match status" value="1"/>
</dbReference>
<evidence type="ECO:0000256" key="7">
    <source>
        <dbReference type="ARBA" id="ARBA00040167"/>
    </source>
</evidence>
<feature type="domain" description="Tetrapyrrole biosynthesis uroporphyrinogen III synthase" evidence="10">
    <location>
        <begin position="29"/>
        <end position="202"/>
    </location>
</feature>
<keyword evidence="4 9" id="KW-0456">Lyase</keyword>
<protein>
    <recommendedName>
        <fullName evidence="7 9">Uroporphyrinogen-III synthase</fullName>
        <ecNumber evidence="3 9">4.2.1.75</ecNumber>
    </recommendedName>
</protein>
<dbReference type="InterPro" id="IPR003754">
    <property type="entry name" value="4pyrrol_synth_uPrphyn_synth"/>
</dbReference>
<dbReference type="GO" id="GO:0004852">
    <property type="term" value="F:uroporphyrinogen-III synthase activity"/>
    <property type="evidence" value="ECO:0007669"/>
    <property type="project" value="UniProtKB-UniRule"/>
</dbReference>
<evidence type="ECO:0000313" key="12">
    <source>
        <dbReference type="Proteomes" id="UP000321629"/>
    </source>
</evidence>
<comment type="function">
    <text evidence="6 9">Catalyzes cyclization of the linear tetrapyrrole, hydroxymethylbilane, to the macrocyclic uroporphyrinogen III.</text>
</comment>
<dbReference type="CDD" id="cd06578">
    <property type="entry name" value="HemD"/>
    <property type="match status" value="1"/>
</dbReference>
<comment type="caution">
    <text evidence="11">The sequence shown here is derived from an EMBL/GenBank/DDBJ whole genome shotgun (WGS) entry which is preliminary data.</text>
</comment>
<organism evidence="11 12">
    <name type="scientific">Campylobacter volucris</name>
    <dbReference type="NCBI Taxonomy" id="1031542"/>
    <lineage>
        <taxon>Bacteria</taxon>
        <taxon>Pseudomonadati</taxon>
        <taxon>Campylobacterota</taxon>
        <taxon>Epsilonproteobacteria</taxon>
        <taxon>Campylobacterales</taxon>
        <taxon>Campylobacteraceae</taxon>
        <taxon>Campylobacter</taxon>
    </lineage>
</organism>
<evidence type="ECO:0000256" key="6">
    <source>
        <dbReference type="ARBA" id="ARBA00037589"/>
    </source>
</evidence>
<evidence type="ECO:0000256" key="9">
    <source>
        <dbReference type="RuleBase" id="RU366031"/>
    </source>
</evidence>
<evidence type="ECO:0000256" key="3">
    <source>
        <dbReference type="ARBA" id="ARBA00013109"/>
    </source>
</evidence>
<reference evidence="11 12" key="1">
    <citation type="submission" date="2019-07" db="EMBL/GenBank/DDBJ databases">
        <title>Rapid identification of Enteric Bacteria from Whole Genome Sequences (WGS) using Average Nucleotide Identity (ANI).</title>
        <authorList>
            <person name="Lane C."/>
        </authorList>
    </citation>
    <scope>NUCLEOTIDE SEQUENCE [LARGE SCALE GENOMIC DNA]</scope>
    <source>
        <strain evidence="11 12">2016D-0084</strain>
    </source>
</reference>
<dbReference type="InterPro" id="IPR039793">
    <property type="entry name" value="UROS/Hem4"/>
</dbReference>
<dbReference type="GO" id="GO:0006780">
    <property type="term" value="P:uroporphyrinogen III biosynthetic process"/>
    <property type="evidence" value="ECO:0007669"/>
    <property type="project" value="UniProtKB-UniRule"/>
</dbReference>
<dbReference type="PANTHER" id="PTHR38042:SF1">
    <property type="entry name" value="UROPORPHYRINOGEN-III SYNTHASE, CHLOROPLASTIC"/>
    <property type="match status" value="1"/>
</dbReference>
<comment type="pathway">
    <text evidence="1 9">Porphyrin-containing compound metabolism; protoporphyrin-IX biosynthesis; coproporphyrinogen-III from 5-aminolevulinate: step 3/4.</text>
</comment>
<evidence type="ECO:0000256" key="5">
    <source>
        <dbReference type="ARBA" id="ARBA00023244"/>
    </source>
</evidence>
<dbReference type="RefSeq" id="WP_147554910.1">
    <property type="nucleotide sequence ID" value="NZ_VOWJ01000013.1"/>
</dbReference>
<accession>A0A5C7E6D9</accession>
<dbReference type="AlphaFoldDB" id="A0A5C7E6D9"/>
<gene>
    <name evidence="11" type="ORF">FPD38_00805</name>
</gene>
<dbReference type="Proteomes" id="UP000321629">
    <property type="component" value="Unassembled WGS sequence"/>
</dbReference>
<evidence type="ECO:0000256" key="4">
    <source>
        <dbReference type="ARBA" id="ARBA00023239"/>
    </source>
</evidence>
<dbReference type="Gene3D" id="3.40.50.10090">
    <property type="match status" value="2"/>
</dbReference>